<evidence type="ECO:0000313" key="2">
    <source>
        <dbReference type="EMBL" id="KAJ1151468.1"/>
    </source>
</evidence>
<evidence type="ECO:0000313" key="3">
    <source>
        <dbReference type="Proteomes" id="UP001066276"/>
    </source>
</evidence>
<keyword evidence="3" id="KW-1185">Reference proteome</keyword>
<accession>A0AAV7RKG4</accession>
<dbReference type="EMBL" id="JANPWB010000009">
    <property type="protein sequence ID" value="KAJ1151468.1"/>
    <property type="molecule type" value="Genomic_DNA"/>
</dbReference>
<organism evidence="2 3">
    <name type="scientific">Pleurodeles waltl</name>
    <name type="common">Iberian ribbed newt</name>
    <dbReference type="NCBI Taxonomy" id="8319"/>
    <lineage>
        <taxon>Eukaryota</taxon>
        <taxon>Metazoa</taxon>
        <taxon>Chordata</taxon>
        <taxon>Craniata</taxon>
        <taxon>Vertebrata</taxon>
        <taxon>Euteleostomi</taxon>
        <taxon>Amphibia</taxon>
        <taxon>Batrachia</taxon>
        <taxon>Caudata</taxon>
        <taxon>Salamandroidea</taxon>
        <taxon>Salamandridae</taxon>
        <taxon>Pleurodelinae</taxon>
        <taxon>Pleurodeles</taxon>
    </lineage>
</organism>
<name>A0AAV7RKG4_PLEWA</name>
<feature type="region of interest" description="Disordered" evidence="1">
    <location>
        <begin position="1"/>
        <end position="98"/>
    </location>
</feature>
<protein>
    <submittedName>
        <fullName evidence="2">Uncharacterized protein</fullName>
    </submittedName>
</protein>
<feature type="compositionally biased region" description="Basic and acidic residues" evidence="1">
    <location>
        <begin position="19"/>
        <end position="45"/>
    </location>
</feature>
<gene>
    <name evidence="2" type="ORF">NDU88_004248</name>
</gene>
<sequence length="98" mass="11238">MRTARREARTKMQDLSQKNPEERTKMRVPSRESPEERMKTQDPRQESPANRAGGQEEDAGPKKKENRRRGWPKHTPQGDLRSSGEAENKGELLSPITS</sequence>
<dbReference type="Proteomes" id="UP001066276">
    <property type="component" value="Chromosome 5"/>
</dbReference>
<reference evidence="2" key="1">
    <citation type="journal article" date="2022" name="bioRxiv">
        <title>Sequencing and chromosome-scale assembly of the giantPleurodeles waltlgenome.</title>
        <authorList>
            <person name="Brown T."/>
            <person name="Elewa A."/>
            <person name="Iarovenko S."/>
            <person name="Subramanian E."/>
            <person name="Araus A.J."/>
            <person name="Petzold A."/>
            <person name="Susuki M."/>
            <person name="Suzuki K.-i.T."/>
            <person name="Hayashi T."/>
            <person name="Toyoda A."/>
            <person name="Oliveira C."/>
            <person name="Osipova E."/>
            <person name="Leigh N.D."/>
            <person name="Simon A."/>
            <person name="Yun M.H."/>
        </authorList>
    </citation>
    <scope>NUCLEOTIDE SEQUENCE</scope>
    <source>
        <strain evidence="2">20211129_DDA</strain>
        <tissue evidence="2">Liver</tissue>
    </source>
</reference>
<proteinExistence type="predicted"/>
<comment type="caution">
    <text evidence="2">The sequence shown here is derived from an EMBL/GenBank/DDBJ whole genome shotgun (WGS) entry which is preliminary data.</text>
</comment>
<feature type="compositionally biased region" description="Basic and acidic residues" evidence="1">
    <location>
        <begin position="1"/>
        <end position="12"/>
    </location>
</feature>
<dbReference type="AlphaFoldDB" id="A0AAV7RKG4"/>
<evidence type="ECO:0000256" key="1">
    <source>
        <dbReference type="SAM" id="MobiDB-lite"/>
    </source>
</evidence>